<gene>
    <name evidence="1" type="ORF">HS1_001299</name>
</gene>
<dbReference type="AlphaFoldDB" id="A0A7U4TIC2"/>
<dbReference type="Proteomes" id="UP000070560">
    <property type="component" value="Chromosome"/>
</dbReference>
<dbReference type="KEGG" id="daw:HS1_001299"/>
<sequence length="31" mass="3555">MVFSKGEILVNLELVLGWVILKQFYGKGIFL</sequence>
<keyword evidence="2" id="KW-1185">Reference proteome</keyword>
<dbReference type="EMBL" id="CP013015">
    <property type="protein sequence ID" value="AMM41103.1"/>
    <property type="molecule type" value="Genomic_DNA"/>
</dbReference>
<reference evidence="1 2" key="1">
    <citation type="submission" date="2015-10" db="EMBL/GenBank/DDBJ databases">
        <title>Candidatus Desulfofervidus auxilii, a hydrogenotrophic sulfate-reducing bacterium involved in the thermophilic anaerobic oxidation of methane.</title>
        <authorList>
            <person name="Krukenberg V."/>
            <person name="Richter M."/>
            <person name="Wegener G."/>
        </authorList>
    </citation>
    <scope>NUCLEOTIDE SEQUENCE [LARGE SCALE GENOMIC DNA]</scope>
    <source>
        <strain evidence="1 2">HS1</strain>
    </source>
</reference>
<organism evidence="1 2">
    <name type="scientific">Desulfofervidus auxilii</name>
    <dbReference type="NCBI Taxonomy" id="1621989"/>
    <lineage>
        <taxon>Bacteria</taxon>
        <taxon>Pseudomonadati</taxon>
        <taxon>Thermodesulfobacteriota</taxon>
        <taxon>Candidatus Desulfofervidia</taxon>
        <taxon>Candidatus Desulfofervidales</taxon>
        <taxon>Candidatus Desulfofervidaceae</taxon>
        <taxon>Candidatus Desulfofervidus</taxon>
    </lineage>
</organism>
<name>A0A7U4TIC2_DESA2</name>
<proteinExistence type="predicted"/>
<protein>
    <submittedName>
        <fullName evidence="1">Uncharacterized protein</fullName>
    </submittedName>
</protein>
<evidence type="ECO:0000313" key="1">
    <source>
        <dbReference type="EMBL" id="AMM41103.1"/>
    </source>
</evidence>
<accession>A0A7U4TIC2</accession>
<evidence type="ECO:0000313" key="2">
    <source>
        <dbReference type="Proteomes" id="UP000070560"/>
    </source>
</evidence>